<dbReference type="GO" id="GO:0008897">
    <property type="term" value="F:holo-[acyl-carrier-protein] synthase activity"/>
    <property type="evidence" value="ECO:0007669"/>
    <property type="project" value="InterPro"/>
</dbReference>
<dbReference type="RefSeq" id="WP_021582984.1">
    <property type="nucleotide sequence ID" value="NZ_AWET01000007.1"/>
</dbReference>
<protein>
    <recommendedName>
        <fullName evidence="2">4'-phosphopantetheinyl transferase domain-containing protein</fullName>
    </recommendedName>
</protein>
<evidence type="ECO:0000259" key="2">
    <source>
        <dbReference type="Pfam" id="PF01648"/>
    </source>
</evidence>
<evidence type="ECO:0000313" key="3">
    <source>
        <dbReference type="EMBL" id="ERK03868.1"/>
    </source>
</evidence>
<dbReference type="InterPro" id="IPR008278">
    <property type="entry name" value="4-PPantetheinyl_Trfase_dom"/>
</dbReference>
<dbReference type="EMBL" id="AWET01000007">
    <property type="protein sequence ID" value="ERK03868.1"/>
    <property type="molecule type" value="Genomic_DNA"/>
</dbReference>
<organism evidence="3 4">
    <name type="scientific">Hoylesella pleuritidis F0068</name>
    <dbReference type="NCBI Taxonomy" id="1081904"/>
    <lineage>
        <taxon>Bacteria</taxon>
        <taxon>Pseudomonadati</taxon>
        <taxon>Bacteroidota</taxon>
        <taxon>Bacteroidia</taxon>
        <taxon>Bacteroidales</taxon>
        <taxon>Prevotellaceae</taxon>
        <taxon>Hoylesella</taxon>
    </lineage>
</organism>
<feature type="domain" description="4'-phosphopantetheinyl transferase" evidence="2">
    <location>
        <begin position="105"/>
        <end position="198"/>
    </location>
</feature>
<dbReference type="Proteomes" id="UP000016600">
    <property type="component" value="Unassembled WGS sequence"/>
</dbReference>
<dbReference type="GO" id="GO:0000287">
    <property type="term" value="F:magnesium ion binding"/>
    <property type="evidence" value="ECO:0007669"/>
    <property type="project" value="InterPro"/>
</dbReference>
<dbReference type="SUPFAM" id="SSF56214">
    <property type="entry name" value="4'-phosphopantetheinyl transferase"/>
    <property type="match status" value="2"/>
</dbReference>
<accession>U2LHC1</accession>
<proteinExistence type="predicted"/>
<dbReference type="InterPro" id="IPR037143">
    <property type="entry name" value="4-PPantetheinyl_Trfase_dom_sf"/>
</dbReference>
<dbReference type="Gene3D" id="3.90.470.20">
    <property type="entry name" value="4'-phosphopantetheinyl transferase domain"/>
    <property type="match status" value="1"/>
</dbReference>
<keyword evidence="1" id="KW-0808">Transferase</keyword>
<evidence type="ECO:0000313" key="4">
    <source>
        <dbReference type="Proteomes" id="UP000016600"/>
    </source>
</evidence>
<dbReference type="PATRIC" id="fig|1081904.3.peg.418"/>
<keyword evidence="4" id="KW-1185">Reference proteome</keyword>
<dbReference type="Pfam" id="PF01648">
    <property type="entry name" value="ACPS"/>
    <property type="match status" value="1"/>
</dbReference>
<name>U2LHC1_9BACT</name>
<sequence length="202" mass="23315">MPLIKIEAVAPDVRLGLWKIEETIELFFAANPHLQDLCSRLSDYQSASRRLEILATYGLLFAMTNNSRLSITHYPNGKPHVEGYHVSISHTRGYAVLLISTNKEVAVDIEYYSNRVSRIVHKFIRQDEISSSVDIQLINWSAKETVYKLFSVEALQYFEMRLCPFIPREQGLVKVENLRTRTMIPVHYHLTPSFVLTYAILN</sequence>
<gene>
    <name evidence="3" type="ORF">HMPREF1218_0444</name>
</gene>
<reference evidence="3 4" key="1">
    <citation type="submission" date="2013-08" db="EMBL/GenBank/DDBJ databases">
        <authorList>
            <person name="Durkin A.S."/>
            <person name="Haft D.R."/>
            <person name="McCorrison J."/>
            <person name="Torralba M."/>
            <person name="Gillis M."/>
            <person name="Haft D.H."/>
            <person name="Methe B."/>
            <person name="Sutton G."/>
            <person name="Nelson K.E."/>
        </authorList>
    </citation>
    <scope>NUCLEOTIDE SEQUENCE [LARGE SCALE GENOMIC DNA]</scope>
    <source>
        <strain evidence="3 4">F0068</strain>
    </source>
</reference>
<evidence type="ECO:0000256" key="1">
    <source>
        <dbReference type="ARBA" id="ARBA00022679"/>
    </source>
</evidence>
<dbReference type="AlphaFoldDB" id="U2LHC1"/>
<comment type="caution">
    <text evidence="3">The sequence shown here is derived from an EMBL/GenBank/DDBJ whole genome shotgun (WGS) entry which is preliminary data.</text>
</comment>